<feature type="chain" id="PRO_5045179859" description="Flp pilus-assembly TadG-like N-terminal domain-containing protein" evidence="2">
    <location>
        <begin position="19"/>
        <end position="79"/>
    </location>
</feature>
<organism evidence="3 4">
    <name type="scientific">Sphaerimonospora cavernae</name>
    <dbReference type="NCBI Taxonomy" id="1740611"/>
    <lineage>
        <taxon>Bacteria</taxon>
        <taxon>Bacillati</taxon>
        <taxon>Actinomycetota</taxon>
        <taxon>Actinomycetes</taxon>
        <taxon>Streptosporangiales</taxon>
        <taxon>Streptosporangiaceae</taxon>
        <taxon>Sphaerimonospora</taxon>
    </lineage>
</organism>
<evidence type="ECO:0000256" key="1">
    <source>
        <dbReference type="SAM" id="MobiDB-lite"/>
    </source>
</evidence>
<dbReference type="EMBL" id="JBHMQT010000012">
    <property type="protein sequence ID" value="MFC0862275.1"/>
    <property type="molecule type" value="Genomic_DNA"/>
</dbReference>
<name>A0ABV6U1G3_9ACTN</name>
<feature type="signal peptide" evidence="2">
    <location>
        <begin position="1"/>
        <end position="18"/>
    </location>
</feature>
<keyword evidence="4" id="KW-1185">Reference proteome</keyword>
<keyword evidence="2" id="KW-0732">Signal</keyword>
<reference evidence="3 4" key="1">
    <citation type="submission" date="2024-09" db="EMBL/GenBank/DDBJ databases">
        <authorList>
            <person name="Sun Q."/>
            <person name="Mori K."/>
        </authorList>
    </citation>
    <scope>NUCLEOTIDE SEQUENCE [LARGE SCALE GENOMIC DNA]</scope>
    <source>
        <strain evidence="3 4">TBRC 1851</strain>
    </source>
</reference>
<evidence type="ECO:0000313" key="4">
    <source>
        <dbReference type="Proteomes" id="UP001589870"/>
    </source>
</evidence>
<proteinExistence type="predicted"/>
<evidence type="ECO:0008006" key="5">
    <source>
        <dbReference type="Google" id="ProtNLM"/>
    </source>
</evidence>
<accession>A0ABV6U1G3</accession>
<sequence length="79" mass="8138">MLAGVALVGALASLVASVADLRQARQQAAQAAAARQAADQLLTQVTVSAMPPGQAQPVRLRGDLPGQSDASIREPRHGW</sequence>
<protein>
    <recommendedName>
        <fullName evidence="5">Flp pilus-assembly TadG-like N-terminal domain-containing protein</fullName>
    </recommendedName>
</protein>
<gene>
    <name evidence="3" type="ORF">ACFHYQ_08200</name>
</gene>
<comment type="caution">
    <text evidence="3">The sequence shown here is derived from an EMBL/GenBank/DDBJ whole genome shotgun (WGS) entry which is preliminary data.</text>
</comment>
<feature type="region of interest" description="Disordered" evidence="1">
    <location>
        <begin position="50"/>
        <end position="79"/>
    </location>
</feature>
<evidence type="ECO:0000256" key="2">
    <source>
        <dbReference type="SAM" id="SignalP"/>
    </source>
</evidence>
<evidence type="ECO:0000313" key="3">
    <source>
        <dbReference type="EMBL" id="MFC0862275.1"/>
    </source>
</evidence>
<dbReference type="Proteomes" id="UP001589870">
    <property type="component" value="Unassembled WGS sequence"/>
</dbReference>
<dbReference type="RefSeq" id="WP_394300489.1">
    <property type="nucleotide sequence ID" value="NZ_JBHMQT010000012.1"/>
</dbReference>